<name>B0D808_LACBS</name>
<dbReference type="HOGENOM" id="CLU_1518116_0_0_1"/>
<dbReference type="RefSeq" id="XP_001879845.1">
    <property type="nucleotide sequence ID" value="XM_001879810.1"/>
</dbReference>
<feature type="region of interest" description="Disordered" evidence="1">
    <location>
        <begin position="71"/>
        <end position="97"/>
    </location>
</feature>
<dbReference type="OrthoDB" id="3256745at2759"/>
<evidence type="ECO:0000313" key="3">
    <source>
        <dbReference type="Proteomes" id="UP000001194"/>
    </source>
</evidence>
<feature type="region of interest" description="Disordered" evidence="1">
    <location>
        <begin position="1"/>
        <end position="23"/>
    </location>
</feature>
<evidence type="ECO:0000256" key="1">
    <source>
        <dbReference type="SAM" id="MobiDB-lite"/>
    </source>
</evidence>
<dbReference type="GeneID" id="6075356"/>
<reference evidence="2 3" key="1">
    <citation type="journal article" date="2008" name="Nature">
        <title>The genome of Laccaria bicolor provides insights into mycorrhizal symbiosis.</title>
        <authorList>
            <person name="Martin F."/>
            <person name="Aerts A."/>
            <person name="Ahren D."/>
            <person name="Brun A."/>
            <person name="Danchin E.G.J."/>
            <person name="Duchaussoy F."/>
            <person name="Gibon J."/>
            <person name="Kohler A."/>
            <person name="Lindquist E."/>
            <person name="Pereda V."/>
            <person name="Salamov A."/>
            <person name="Shapiro H.J."/>
            <person name="Wuyts J."/>
            <person name="Blaudez D."/>
            <person name="Buee M."/>
            <person name="Brokstein P."/>
            <person name="Canbaeck B."/>
            <person name="Cohen D."/>
            <person name="Courty P.E."/>
            <person name="Coutinho P.M."/>
            <person name="Delaruelle C."/>
            <person name="Detter J.C."/>
            <person name="Deveau A."/>
            <person name="DiFazio S."/>
            <person name="Duplessis S."/>
            <person name="Fraissinet-Tachet L."/>
            <person name="Lucic E."/>
            <person name="Frey-Klett P."/>
            <person name="Fourrey C."/>
            <person name="Feussner I."/>
            <person name="Gay G."/>
            <person name="Grimwood J."/>
            <person name="Hoegger P.J."/>
            <person name="Jain P."/>
            <person name="Kilaru S."/>
            <person name="Labbe J."/>
            <person name="Lin Y.C."/>
            <person name="Legue V."/>
            <person name="Le Tacon F."/>
            <person name="Marmeisse R."/>
            <person name="Melayah D."/>
            <person name="Montanini B."/>
            <person name="Muratet M."/>
            <person name="Nehls U."/>
            <person name="Niculita-Hirzel H."/>
            <person name="Oudot-Le Secq M.P."/>
            <person name="Peter M."/>
            <person name="Quesneville H."/>
            <person name="Rajashekar B."/>
            <person name="Reich M."/>
            <person name="Rouhier N."/>
            <person name="Schmutz J."/>
            <person name="Yin T."/>
            <person name="Chalot M."/>
            <person name="Henrissat B."/>
            <person name="Kuees U."/>
            <person name="Lucas S."/>
            <person name="Van de Peer Y."/>
            <person name="Podila G.K."/>
            <person name="Polle A."/>
            <person name="Pukkila P.J."/>
            <person name="Richardson P.M."/>
            <person name="Rouze P."/>
            <person name="Sanders I.R."/>
            <person name="Stajich J.E."/>
            <person name="Tunlid A."/>
            <person name="Tuskan G."/>
            <person name="Grigoriev I.V."/>
        </authorList>
    </citation>
    <scope>NUCLEOTIDE SEQUENCE [LARGE SCALE GENOMIC DNA]</scope>
    <source>
        <strain evidence="3">S238N-H82 / ATCC MYA-4686</strain>
    </source>
</reference>
<sequence length="177" mass="20048">MEEPKKGVSSEFSTRSEVKESRDWRDATALENIDDIAIETGDDKSGSMKWNVDDAAKSDYDIGKEDDMLSREFGSDSYSPRPPSRPFSVTGPHKGRRRVHPNLSPAIWRLIIFQVAFASMQLLTCISTLVDVISRRAQPSPLGTQHFTLLFVAWGPVIVFGRLPEVRQRIITWPWKS</sequence>
<dbReference type="Proteomes" id="UP000001194">
    <property type="component" value="Unassembled WGS sequence"/>
</dbReference>
<gene>
    <name evidence="2" type="ORF">LACBIDRAFT_293973</name>
</gene>
<organism evidence="3">
    <name type="scientific">Laccaria bicolor (strain S238N-H82 / ATCC MYA-4686)</name>
    <name type="common">Bicoloured deceiver</name>
    <name type="synonym">Laccaria laccata var. bicolor</name>
    <dbReference type="NCBI Taxonomy" id="486041"/>
    <lineage>
        <taxon>Eukaryota</taxon>
        <taxon>Fungi</taxon>
        <taxon>Dikarya</taxon>
        <taxon>Basidiomycota</taxon>
        <taxon>Agaricomycotina</taxon>
        <taxon>Agaricomycetes</taxon>
        <taxon>Agaricomycetidae</taxon>
        <taxon>Agaricales</taxon>
        <taxon>Agaricineae</taxon>
        <taxon>Hydnangiaceae</taxon>
        <taxon>Laccaria</taxon>
    </lineage>
</organism>
<dbReference type="KEGG" id="lbc:LACBIDRAFT_293973"/>
<dbReference type="AlphaFoldDB" id="B0D808"/>
<proteinExistence type="predicted"/>
<accession>B0D808</accession>
<evidence type="ECO:0000313" key="2">
    <source>
        <dbReference type="EMBL" id="EDR09496.1"/>
    </source>
</evidence>
<protein>
    <submittedName>
        <fullName evidence="2">Predicted protein</fullName>
    </submittedName>
</protein>
<dbReference type="EMBL" id="DS547099">
    <property type="protein sequence ID" value="EDR09496.1"/>
    <property type="molecule type" value="Genomic_DNA"/>
</dbReference>
<keyword evidence="3" id="KW-1185">Reference proteome</keyword>
<dbReference type="STRING" id="486041.B0D808"/>
<dbReference type="InParanoid" id="B0D808"/>